<evidence type="ECO:0000313" key="11">
    <source>
        <dbReference type="EMBL" id="OAA32448.1"/>
    </source>
</evidence>
<evidence type="ECO:0000256" key="9">
    <source>
        <dbReference type="PIRSR" id="PIRSR602403-1"/>
    </source>
</evidence>
<evidence type="ECO:0000256" key="3">
    <source>
        <dbReference type="ARBA" id="ARBA00010617"/>
    </source>
</evidence>
<feature type="transmembrane region" description="Helical" evidence="10">
    <location>
        <begin position="20"/>
        <end position="38"/>
    </location>
</feature>
<feature type="binding site" description="axial binding residue" evidence="9">
    <location>
        <position position="474"/>
    </location>
    <ligand>
        <name>heme</name>
        <dbReference type="ChEBI" id="CHEBI:30413"/>
    </ligand>
    <ligandPart>
        <name>Fe</name>
        <dbReference type="ChEBI" id="CHEBI:18248"/>
    </ligandPart>
</feature>
<dbReference type="InterPro" id="IPR001128">
    <property type="entry name" value="Cyt_P450"/>
</dbReference>
<dbReference type="SUPFAM" id="SSF48264">
    <property type="entry name" value="Cytochrome P450"/>
    <property type="match status" value="1"/>
</dbReference>
<evidence type="ECO:0000256" key="10">
    <source>
        <dbReference type="SAM" id="Phobius"/>
    </source>
</evidence>
<dbReference type="PANTHER" id="PTHR46206:SF2">
    <property type="entry name" value="CYTOCHROME P450 MONOOXYGENASE AUSG-RELATED"/>
    <property type="match status" value="1"/>
</dbReference>
<keyword evidence="8 11" id="KW-0503">Monooxygenase</keyword>
<comment type="similarity">
    <text evidence="3">Belongs to the cytochrome P450 family.</text>
</comment>
<keyword evidence="10" id="KW-1133">Transmembrane helix</keyword>
<proteinExistence type="inferred from homology"/>
<protein>
    <submittedName>
        <fullName evidence="11">Cytochrome P450 monooxygenase</fullName>
    </submittedName>
</protein>
<dbReference type="GO" id="GO:0016705">
    <property type="term" value="F:oxidoreductase activity, acting on paired donors, with incorporation or reduction of molecular oxygen"/>
    <property type="evidence" value="ECO:0007669"/>
    <property type="project" value="InterPro"/>
</dbReference>
<comment type="cofactor">
    <cofactor evidence="1 9">
        <name>heme</name>
        <dbReference type="ChEBI" id="CHEBI:30413"/>
    </cofactor>
</comment>
<keyword evidence="5 9" id="KW-0479">Metal-binding</keyword>
<keyword evidence="10" id="KW-0472">Membrane</keyword>
<sequence>MKVNSNSSDAGTLDIVGRSVSVQYASYAFLILATWTVYQAIFRKKTNAPPGNPPTTSIQWLFSIVQRVRFLDQGRNLMHNAWKKYPHRCFKMVTELGELVILPNEYADVIRGDERLNSEEFFEDVFTSPGNNMSGGAWKAKTLQLFPDNIPELKILRPNPGLFLPLIQTHLIRHLGRSTRPIHEESMFAVDKVLTAAPDWHEIKIGSSSSDLVTRVTTRLFAGAELCRDPKWLEAARDYTIYGFAGAFTMQFFPRFSRKFCSRFNPLCRRAAGLLRQGRLCFEPVLAKRRLEKESGTYVPQDDAIDWMEDSAHKKYDPLDVQISLSAAAIINTTQLLGTVLSHIAANPYIHEPLRQEIRQNLQETGMTKATLQNLKLMDSCIRESARVNPLALVQMLRRTVKDVKFPDGTFVPKGSTTVVSASKVWDPEEFENPHKWDGERYYKIRQEEGKQNAQQLVTISLDFMDFGYGKVICPGRFLVADEIKLIMLHILMKYDIKLPEGADPNVKYFGVMARVDPELKLLVRRREVDSEINVDAL</sequence>
<dbReference type="EMBL" id="AZGY01000002">
    <property type="protein sequence ID" value="OAA32448.1"/>
    <property type="molecule type" value="Genomic_DNA"/>
</dbReference>
<evidence type="ECO:0000256" key="6">
    <source>
        <dbReference type="ARBA" id="ARBA00023002"/>
    </source>
</evidence>
<evidence type="ECO:0000256" key="7">
    <source>
        <dbReference type="ARBA" id="ARBA00023004"/>
    </source>
</evidence>
<accession>A0A166UFN4</accession>
<dbReference type="PANTHER" id="PTHR46206">
    <property type="entry name" value="CYTOCHROME P450"/>
    <property type="match status" value="1"/>
</dbReference>
<keyword evidence="7 9" id="KW-0408">Iron</keyword>
<dbReference type="InterPro" id="IPR002403">
    <property type="entry name" value="Cyt_P450_E_grp-IV"/>
</dbReference>
<keyword evidence="10" id="KW-0812">Transmembrane</keyword>
<dbReference type="GO" id="GO:0005506">
    <property type="term" value="F:iron ion binding"/>
    <property type="evidence" value="ECO:0007669"/>
    <property type="project" value="InterPro"/>
</dbReference>
<dbReference type="InterPro" id="IPR036396">
    <property type="entry name" value="Cyt_P450_sf"/>
</dbReference>
<evidence type="ECO:0000256" key="4">
    <source>
        <dbReference type="ARBA" id="ARBA00022617"/>
    </source>
</evidence>
<evidence type="ECO:0000256" key="8">
    <source>
        <dbReference type="ARBA" id="ARBA00023033"/>
    </source>
</evidence>
<dbReference type="Gene3D" id="1.10.630.10">
    <property type="entry name" value="Cytochrome P450"/>
    <property type="match status" value="1"/>
</dbReference>
<comment type="pathway">
    <text evidence="2">Secondary metabolite biosynthesis.</text>
</comment>
<evidence type="ECO:0000313" key="12">
    <source>
        <dbReference type="Proteomes" id="UP000078544"/>
    </source>
</evidence>
<evidence type="ECO:0000256" key="1">
    <source>
        <dbReference type="ARBA" id="ARBA00001971"/>
    </source>
</evidence>
<gene>
    <name evidence="11" type="ORF">AAL_01780</name>
</gene>
<dbReference type="Pfam" id="PF00067">
    <property type="entry name" value="p450"/>
    <property type="match status" value="1"/>
</dbReference>
<dbReference type="OrthoDB" id="1844152at2759"/>
<dbReference type="AlphaFoldDB" id="A0A166UFN4"/>
<reference evidence="11 12" key="1">
    <citation type="journal article" date="2016" name="Genome Biol. Evol.">
        <title>Divergent and convergent evolution of fungal pathogenicity.</title>
        <authorList>
            <person name="Shang Y."/>
            <person name="Xiao G."/>
            <person name="Zheng P."/>
            <person name="Cen K."/>
            <person name="Zhan S."/>
            <person name="Wang C."/>
        </authorList>
    </citation>
    <scope>NUCLEOTIDE SEQUENCE [LARGE SCALE GENOMIC DNA]</scope>
    <source>
        <strain evidence="11 12">RCEF 2490</strain>
    </source>
</reference>
<evidence type="ECO:0000256" key="5">
    <source>
        <dbReference type="ARBA" id="ARBA00022723"/>
    </source>
</evidence>
<keyword evidence="6" id="KW-0560">Oxidoreductase</keyword>
<dbReference type="GO" id="GO:0020037">
    <property type="term" value="F:heme binding"/>
    <property type="evidence" value="ECO:0007669"/>
    <property type="project" value="InterPro"/>
</dbReference>
<comment type="caution">
    <text evidence="11">The sequence shown here is derived from an EMBL/GenBank/DDBJ whole genome shotgun (WGS) entry which is preliminary data.</text>
</comment>
<evidence type="ECO:0000256" key="2">
    <source>
        <dbReference type="ARBA" id="ARBA00005179"/>
    </source>
</evidence>
<dbReference type="STRING" id="1081109.A0A166UFN4"/>
<name>A0A166UFN4_9HYPO</name>
<dbReference type="CDD" id="cd11041">
    <property type="entry name" value="CYP503A1-like"/>
    <property type="match status" value="1"/>
</dbReference>
<dbReference type="PRINTS" id="PR00465">
    <property type="entry name" value="EP450IV"/>
</dbReference>
<organism evidence="11 12">
    <name type="scientific">Moelleriella libera RCEF 2490</name>
    <dbReference type="NCBI Taxonomy" id="1081109"/>
    <lineage>
        <taxon>Eukaryota</taxon>
        <taxon>Fungi</taxon>
        <taxon>Dikarya</taxon>
        <taxon>Ascomycota</taxon>
        <taxon>Pezizomycotina</taxon>
        <taxon>Sordariomycetes</taxon>
        <taxon>Hypocreomycetidae</taxon>
        <taxon>Hypocreales</taxon>
        <taxon>Clavicipitaceae</taxon>
        <taxon>Moelleriella</taxon>
    </lineage>
</organism>
<dbReference type="GO" id="GO:0004497">
    <property type="term" value="F:monooxygenase activity"/>
    <property type="evidence" value="ECO:0007669"/>
    <property type="project" value="UniProtKB-KW"/>
</dbReference>
<keyword evidence="4 9" id="KW-0349">Heme</keyword>
<dbReference type="Proteomes" id="UP000078544">
    <property type="component" value="Unassembled WGS sequence"/>
</dbReference>
<keyword evidence="12" id="KW-1185">Reference proteome</keyword>